<dbReference type="EMBL" id="AM889285">
    <property type="protein sequence ID" value="CAP56449.1"/>
    <property type="molecule type" value="Genomic_DNA"/>
</dbReference>
<evidence type="ECO:0000313" key="8">
    <source>
        <dbReference type="Proteomes" id="UP000001176"/>
    </source>
</evidence>
<dbReference type="InterPro" id="IPR003016">
    <property type="entry name" value="2-oxoA_DH_lipoyl-BS"/>
</dbReference>
<evidence type="ECO:0000256" key="5">
    <source>
        <dbReference type="ARBA" id="ARBA00023315"/>
    </source>
</evidence>
<keyword evidence="4" id="KW-0450">Lipoyl</keyword>
<dbReference type="SUPFAM" id="SSF51230">
    <property type="entry name" value="Single hybrid motif"/>
    <property type="match status" value="1"/>
</dbReference>
<feature type="domain" description="Lipoyl-binding" evidence="6">
    <location>
        <begin position="19"/>
        <end position="94"/>
    </location>
</feature>
<sequence>MTDCSRARSTTQTRKTCMIYQLSVPAAVPGVEEIRILEWHGDAGTAFAPGDLIVELETHKAVVEVRAGQAGILRAIHAQPGDWCAVGLRLALFSDEADEPLPDGDVAAADIPVAFEIT</sequence>
<reference evidence="7 8" key="1">
    <citation type="journal article" date="2009" name="BMC Genomics">
        <title>Complete genome sequence of the sugarcane nitrogen-fixing endophyte Gluconacetobacter diazotrophicus Pal5.</title>
        <authorList>
            <person name="Bertalan M."/>
            <person name="Albano R."/>
            <person name="Padua V."/>
            <person name="Rouws L."/>
            <person name="Rojas C."/>
            <person name="Hemerly A."/>
            <person name="Teixeira K."/>
            <person name="Schwab S."/>
            <person name="Araujo J."/>
            <person name="Oliveira A."/>
            <person name="Franca L."/>
            <person name="Magalhaes V."/>
            <person name="Alqueres S."/>
            <person name="Cardoso A."/>
            <person name="Almeida W."/>
            <person name="Loureiro M.M."/>
            <person name="Nogueira E."/>
            <person name="Cidade D."/>
            <person name="Oliveira D."/>
            <person name="Simao T."/>
            <person name="Macedo J."/>
            <person name="Valadao A."/>
            <person name="Dreschsel M."/>
            <person name="Freitas F."/>
            <person name="Vidal M."/>
            <person name="Guedes H."/>
            <person name="Rodrigues E."/>
            <person name="Meneses C."/>
            <person name="Brioso P."/>
            <person name="Pozzer L."/>
            <person name="Figueiredo D."/>
            <person name="Montano H."/>
            <person name="Junior J."/>
            <person name="Filho G."/>
            <person name="Flores V."/>
            <person name="Ferreira B."/>
            <person name="Branco A."/>
            <person name="Gonzalez P."/>
            <person name="Guillobel H."/>
            <person name="Lemos M."/>
            <person name="Seibel L."/>
            <person name="Macedo J."/>
            <person name="Alves-Ferreira M."/>
            <person name="Sachetto-Martins G."/>
            <person name="Coelho A."/>
            <person name="Santos E."/>
            <person name="Amaral G."/>
            <person name="Neves A."/>
            <person name="Pacheco A.B."/>
            <person name="Carvalho D."/>
            <person name="Lery L."/>
            <person name="Bisch P."/>
            <person name="Rossle S.C."/>
            <person name="Urmenyi T."/>
            <person name="Kruger W.V."/>
            <person name="Martins O."/>
            <person name="Baldani J.I."/>
            <person name="Ferreira P.C."/>
        </authorList>
    </citation>
    <scope>NUCLEOTIDE SEQUENCE [LARGE SCALE GENOMIC DNA]</scope>
    <source>
        <strain evidence="8">ATCC 49037 / DSM 5601 / CCUG 37298 / CIP 103539 / LMG 7603 / PAl5</strain>
    </source>
</reference>
<evidence type="ECO:0000256" key="2">
    <source>
        <dbReference type="ARBA" id="ARBA00011484"/>
    </source>
</evidence>
<gene>
    <name evidence="7" type="ordered locus">GDI2506</name>
</gene>
<dbReference type="GO" id="GO:0031405">
    <property type="term" value="F:lipoic acid binding"/>
    <property type="evidence" value="ECO:0007669"/>
    <property type="project" value="TreeGrafter"/>
</dbReference>
<dbReference type="GO" id="GO:0016407">
    <property type="term" value="F:acetyltransferase activity"/>
    <property type="evidence" value="ECO:0007669"/>
    <property type="project" value="TreeGrafter"/>
</dbReference>
<dbReference type="InterPro" id="IPR000089">
    <property type="entry name" value="Biotin_lipoyl"/>
</dbReference>
<dbReference type="KEGG" id="gdi:GDI2506"/>
<protein>
    <submittedName>
        <fullName evidence="7">Putative 2-oxoglutarate dehydrogenase E2 component (Dihydrolipoamide succinyltransferase)</fullName>
    </submittedName>
</protein>
<keyword evidence="8" id="KW-1185">Reference proteome</keyword>
<dbReference type="PANTHER" id="PTHR43178">
    <property type="entry name" value="DIHYDROLIPOAMIDE ACETYLTRANSFERASE COMPONENT OF PYRUVATE DEHYDROGENASE COMPLEX"/>
    <property type="match status" value="1"/>
</dbReference>
<evidence type="ECO:0000259" key="6">
    <source>
        <dbReference type="PROSITE" id="PS50968"/>
    </source>
</evidence>
<organism evidence="7 8">
    <name type="scientific">Gluconacetobacter diazotrophicus (strain ATCC 49037 / DSM 5601 / CCUG 37298 / CIP 103539 / LMG 7603 / PAl5)</name>
    <dbReference type="NCBI Taxonomy" id="272568"/>
    <lineage>
        <taxon>Bacteria</taxon>
        <taxon>Pseudomonadati</taxon>
        <taxon>Pseudomonadota</taxon>
        <taxon>Alphaproteobacteria</taxon>
        <taxon>Acetobacterales</taxon>
        <taxon>Acetobacteraceae</taxon>
        <taxon>Gluconacetobacter</taxon>
    </lineage>
</organism>
<dbReference type="InterPro" id="IPR011053">
    <property type="entry name" value="Single_hybrid_motif"/>
</dbReference>
<keyword evidence="5" id="KW-0012">Acyltransferase</keyword>
<dbReference type="Pfam" id="PF00364">
    <property type="entry name" value="Biotin_lipoyl"/>
    <property type="match status" value="1"/>
</dbReference>
<evidence type="ECO:0000256" key="4">
    <source>
        <dbReference type="ARBA" id="ARBA00022823"/>
    </source>
</evidence>
<evidence type="ECO:0000256" key="1">
    <source>
        <dbReference type="ARBA" id="ARBA00001938"/>
    </source>
</evidence>
<comment type="subunit">
    <text evidence="2">Forms a 24-polypeptide structural core with octahedral symmetry.</text>
</comment>
<name>A9HNI6_GLUDA</name>
<dbReference type="PROSITE" id="PS00189">
    <property type="entry name" value="LIPOYL"/>
    <property type="match status" value="1"/>
</dbReference>
<dbReference type="GO" id="GO:0005737">
    <property type="term" value="C:cytoplasm"/>
    <property type="evidence" value="ECO:0007669"/>
    <property type="project" value="TreeGrafter"/>
</dbReference>
<dbReference type="PANTHER" id="PTHR43178:SF5">
    <property type="entry name" value="LIPOAMIDE ACYLTRANSFERASE COMPONENT OF BRANCHED-CHAIN ALPHA-KETO ACID DEHYDROGENASE COMPLEX, MITOCHONDRIAL"/>
    <property type="match status" value="1"/>
</dbReference>
<dbReference type="Proteomes" id="UP000001176">
    <property type="component" value="Chromosome"/>
</dbReference>
<evidence type="ECO:0000256" key="3">
    <source>
        <dbReference type="ARBA" id="ARBA00022679"/>
    </source>
</evidence>
<evidence type="ECO:0000313" key="7">
    <source>
        <dbReference type="EMBL" id="CAP56449.1"/>
    </source>
</evidence>
<accession>A9HNI6</accession>
<dbReference type="AlphaFoldDB" id="A9HNI6"/>
<dbReference type="InterPro" id="IPR050743">
    <property type="entry name" value="2-oxoacid_DH_E2_comp"/>
</dbReference>
<dbReference type="PROSITE" id="PS50968">
    <property type="entry name" value="BIOTINYL_LIPOYL"/>
    <property type="match status" value="1"/>
</dbReference>
<keyword evidence="3 7" id="KW-0808">Transferase</keyword>
<proteinExistence type="predicted"/>
<dbReference type="CDD" id="cd06849">
    <property type="entry name" value="lipoyl_domain"/>
    <property type="match status" value="1"/>
</dbReference>
<dbReference type="Gene3D" id="2.40.50.100">
    <property type="match status" value="1"/>
</dbReference>
<comment type="cofactor">
    <cofactor evidence="1">
        <name>(R)-lipoate</name>
        <dbReference type="ChEBI" id="CHEBI:83088"/>
    </cofactor>
</comment>